<organism evidence="2 3">
    <name type="scientific">Yersinia nurmii</name>
    <dbReference type="NCBI Taxonomy" id="685706"/>
    <lineage>
        <taxon>Bacteria</taxon>
        <taxon>Pseudomonadati</taxon>
        <taxon>Pseudomonadota</taxon>
        <taxon>Gammaproteobacteria</taxon>
        <taxon>Enterobacterales</taxon>
        <taxon>Yersiniaceae</taxon>
        <taxon>Yersinia</taxon>
    </lineage>
</organism>
<sequence length="160" mass="18191">MMRTKFSNLTTLIYYLFFFVGTAHSTCLNHAAKKWNVPSIMLESIISQESSWEINARNKNANGSHDVGLMQINSINISLLQSAGIIENENTLRSPCDNIQAGAYLLSLKFKRYGYSWKAVGAYHSETPKFRDKYAKLIMERLYSNVDLSEKRSQVLANTP</sequence>
<dbReference type="Proteomes" id="UP001167864">
    <property type="component" value="Unassembled WGS sequence"/>
</dbReference>
<dbReference type="SUPFAM" id="SSF53955">
    <property type="entry name" value="Lysozyme-like"/>
    <property type="match status" value="1"/>
</dbReference>
<accession>A0AAW7K7N5</accession>
<evidence type="ECO:0000259" key="1">
    <source>
        <dbReference type="Pfam" id="PF01464"/>
    </source>
</evidence>
<evidence type="ECO:0000313" key="2">
    <source>
        <dbReference type="EMBL" id="MDN0088872.1"/>
    </source>
</evidence>
<dbReference type="EMBL" id="JAUEHU010000018">
    <property type="protein sequence ID" value="MDN0088872.1"/>
    <property type="molecule type" value="Genomic_DNA"/>
</dbReference>
<evidence type="ECO:0000313" key="3">
    <source>
        <dbReference type="Proteomes" id="UP001167864"/>
    </source>
</evidence>
<dbReference type="Gene3D" id="1.10.530.10">
    <property type="match status" value="1"/>
</dbReference>
<comment type="caution">
    <text evidence="2">The sequence shown here is derived from an EMBL/GenBank/DDBJ whole genome shotgun (WGS) entry which is preliminary data.</text>
</comment>
<reference evidence="2" key="1">
    <citation type="submission" date="2023-06" db="EMBL/GenBank/DDBJ databases">
        <authorList>
            <person name="Polev D.E."/>
            <person name="Saitova A.T."/>
            <person name="Bogumilchik E.A."/>
            <person name="Kokorina G.I."/>
            <person name="Voskresenskaia E.A."/>
        </authorList>
    </citation>
    <scope>NUCLEOTIDE SEQUENCE</scope>
    <source>
        <strain evidence="2">2145 StPb PI</strain>
    </source>
</reference>
<proteinExistence type="predicted"/>
<feature type="domain" description="Transglycosylase SLT" evidence="1">
    <location>
        <begin position="27"/>
        <end position="125"/>
    </location>
</feature>
<gene>
    <name evidence="2" type="ORF">QVN42_16075</name>
</gene>
<dbReference type="CDD" id="cd13400">
    <property type="entry name" value="LT_IagB-like"/>
    <property type="match status" value="1"/>
</dbReference>
<dbReference type="InterPro" id="IPR008258">
    <property type="entry name" value="Transglycosylase_SLT_dom_1"/>
</dbReference>
<dbReference type="AlphaFoldDB" id="A0AAW7K7N5"/>
<dbReference type="Pfam" id="PF01464">
    <property type="entry name" value="SLT"/>
    <property type="match status" value="1"/>
</dbReference>
<dbReference type="RefSeq" id="WP_289818245.1">
    <property type="nucleotide sequence ID" value="NZ_JAUEHU010000018.1"/>
</dbReference>
<name>A0AAW7K7N5_9GAMM</name>
<protein>
    <submittedName>
        <fullName evidence="2">Lytic transglycosylase domain-containing protein</fullName>
    </submittedName>
</protein>
<dbReference type="InterPro" id="IPR023346">
    <property type="entry name" value="Lysozyme-like_dom_sf"/>
</dbReference>